<dbReference type="GO" id="GO:0046654">
    <property type="term" value="P:tetrahydrofolate biosynthetic process"/>
    <property type="evidence" value="ECO:0007669"/>
    <property type="project" value="UniProtKB-UniPathway"/>
</dbReference>
<organism evidence="9">
    <name type="scientific">hydrothermal vent metagenome</name>
    <dbReference type="NCBI Taxonomy" id="652676"/>
    <lineage>
        <taxon>unclassified sequences</taxon>
        <taxon>metagenomes</taxon>
        <taxon>ecological metagenomes</taxon>
    </lineage>
</organism>
<dbReference type="Gene3D" id="3.30.70.560">
    <property type="entry name" value="7,8-Dihydro-6-hydroxymethylpterin-pyrophosphokinase HPPK"/>
    <property type="match status" value="1"/>
</dbReference>
<dbReference type="GO" id="GO:0005524">
    <property type="term" value="F:ATP binding"/>
    <property type="evidence" value="ECO:0007669"/>
    <property type="project" value="UniProtKB-KW"/>
</dbReference>
<keyword evidence="6" id="KW-0067">ATP-binding</keyword>
<comment type="pathway">
    <text evidence="1">Cofactor biosynthesis; tetrahydrofolate biosynthesis; 2-amino-4-hydroxy-6-hydroxymethyl-7,8-dihydropteridine diphosphate from 7,8-dihydroneopterin triphosphate: step 4/4.</text>
</comment>
<dbReference type="PANTHER" id="PTHR43071">
    <property type="entry name" value="2-AMINO-4-HYDROXY-6-HYDROXYMETHYLDIHYDROPTERIDINE PYROPHOSPHOKINASE"/>
    <property type="match status" value="1"/>
</dbReference>
<keyword evidence="3 9" id="KW-0808">Transferase</keyword>
<dbReference type="UniPathway" id="UPA00077">
    <property type="reaction ID" value="UER00155"/>
</dbReference>
<accession>A0A160TVA2</accession>
<protein>
    <recommendedName>
        <fullName evidence="2">2-amino-4-hydroxy-6-hydroxymethyldihydropteridine diphosphokinase</fullName>
        <ecNumber evidence="2">2.7.6.3</ecNumber>
    </recommendedName>
</protein>
<evidence type="ECO:0000256" key="4">
    <source>
        <dbReference type="ARBA" id="ARBA00022741"/>
    </source>
</evidence>
<evidence type="ECO:0000256" key="3">
    <source>
        <dbReference type="ARBA" id="ARBA00022679"/>
    </source>
</evidence>
<dbReference type="PANTHER" id="PTHR43071:SF1">
    <property type="entry name" value="2-AMINO-4-HYDROXY-6-HYDROXYMETHYLDIHYDROPTERIDINE PYROPHOSPHOKINASE"/>
    <property type="match status" value="1"/>
</dbReference>
<dbReference type="GO" id="GO:0003848">
    <property type="term" value="F:2-amino-4-hydroxy-6-hydroxymethyldihydropteridine diphosphokinase activity"/>
    <property type="evidence" value="ECO:0007669"/>
    <property type="project" value="UniProtKB-EC"/>
</dbReference>
<dbReference type="InterPro" id="IPR000550">
    <property type="entry name" value="Hppk"/>
</dbReference>
<keyword evidence="7" id="KW-0289">Folate biosynthesis</keyword>
<dbReference type="InterPro" id="IPR035907">
    <property type="entry name" value="Hppk_sf"/>
</dbReference>
<evidence type="ECO:0000256" key="5">
    <source>
        <dbReference type="ARBA" id="ARBA00022777"/>
    </source>
</evidence>
<dbReference type="AlphaFoldDB" id="A0A160TVA2"/>
<evidence type="ECO:0000259" key="8">
    <source>
        <dbReference type="PROSITE" id="PS00794"/>
    </source>
</evidence>
<dbReference type="GO" id="GO:0046656">
    <property type="term" value="P:folic acid biosynthetic process"/>
    <property type="evidence" value="ECO:0007669"/>
    <property type="project" value="UniProtKB-KW"/>
</dbReference>
<keyword evidence="4" id="KW-0547">Nucleotide-binding</keyword>
<keyword evidence="5 9" id="KW-0418">Kinase</keyword>
<dbReference type="CDD" id="cd00483">
    <property type="entry name" value="HPPK"/>
    <property type="match status" value="1"/>
</dbReference>
<reference evidence="9" key="1">
    <citation type="submission" date="2015-10" db="EMBL/GenBank/DDBJ databases">
        <authorList>
            <person name="Gilbert D.G."/>
        </authorList>
    </citation>
    <scope>NUCLEOTIDE SEQUENCE</scope>
</reference>
<dbReference type="EMBL" id="CZRL01000104">
    <property type="protein sequence ID" value="CUS54634.1"/>
    <property type="molecule type" value="Genomic_DNA"/>
</dbReference>
<evidence type="ECO:0000256" key="2">
    <source>
        <dbReference type="ARBA" id="ARBA00013253"/>
    </source>
</evidence>
<evidence type="ECO:0000256" key="1">
    <source>
        <dbReference type="ARBA" id="ARBA00005051"/>
    </source>
</evidence>
<evidence type="ECO:0000313" key="9">
    <source>
        <dbReference type="EMBL" id="CUS54634.1"/>
    </source>
</evidence>
<dbReference type="NCBIfam" id="TIGR01498">
    <property type="entry name" value="folK"/>
    <property type="match status" value="1"/>
</dbReference>
<feature type="domain" description="7,8-dihydro-6-hydroxymethylpterin-pyrophosphokinase" evidence="8">
    <location>
        <begin position="95"/>
        <end position="106"/>
    </location>
</feature>
<name>A0A160TVA2_9ZZZZ</name>
<gene>
    <name evidence="9" type="ORF">MGWOODY_XGa890</name>
</gene>
<dbReference type="PROSITE" id="PS00794">
    <property type="entry name" value="HPPK"/>
    <property type="match status" value="1"/>
</dbReference>
<dbReference type="SUPFAM" id="SSF55083">
    <property type="entry name" value="6-hydroxymethyl-7,8-dihydropterin pyrophosphokinase, HPPK"/>
    <property type="match status" value="1"/>
</dbReference>
<dbReference type="EC" id="2.7.6.3" evidence="2"/>
<dbReference type="GO" id="GO:0016301">
    <property type="term" value="F:kinase activity"/>
    <property type="evidence" value="ECO:0007669"/>
    <property type="project" value="UniProtKB-KW"/>
</dbReference>
<dbReference type="Pfam" id="PF01288">
    <property type="entry name" value="HPPK"/>
    <property type="match status" value="1"/>
</dbReference>
<evidence type="ECO:0000256" key="7">
    <source>
        <dbReference type="ARBA" id="ARBA00022909"/>
    </source>
</evidence>
<sequence length="177" mass="19421">MTISPSDVVAWIGLGSNMGQATDQVERAIVALTDEPGLELTARSSLYRTAPMGHVDQPDFINAVVRASCGIGCCVLLETLQKIEKRFGRTRDGERFGPRSLDLDLLMYADQIVSSPRLELPHPRMHERLFVLEPLAEIEGDITVPGRGRLSALRQACLDQRVQRLGVGAALRASKDD</sequence>
<evidence type="ECO:0000256" key="6">
    <source>
        <dbReference type="ARBA" id="ARBA00022840"/>
    </source>
</evidence>
<proteinExistence type="predicted"/>